<evidence type="ECO:0000256" key="11">
    <source>
        <dbReference type="SAM" id="Phobius"/>
    </source>
</evidence>
<dbReference type="SUPFAM" id="SSF81321">
    <property type="entry name" value="Family A G protein-coupled receptor-like"/>
    <property type="match status" value="1"/>
</dbReference>
<reference evidence="13 14" key="1">
    <citation type="submission" date="2022-05" db="EMBL/GenBank/DDBJ databases">
        <authorList>
            <consortium name="Genoscope - CEA"/>
            <person name="William W."/>
        </authorList>
    </citation>
    <scope>NUCLEOTIDE SEQUENCE [LARGE SCALE GENOMIC DNA]</scope>
</reference>
<comment type="subcellular location">
    <subcellularLocation>
        <location evidence="1">Cell membrane</location>
        <topology evidence="1">Multi-pass membrane protein</topology>
    </subcellularLocation>
</comment>
<evidence type="ECO:0000313" key="14">
    <source>
        <dbReference type="Proteomes" id="UP001159427"/>
    </source>
</evidence>
<organism evidence="13 14">
    <name type="scientific">Porites evermanni</name>
    <dbReference type="NCBI Taxonomy" id="104178"/>
    <lineage>
        <taxon>Eukaryota</taxon>
        <taxon>Metazoa</taxon>
        <taxon>Cnidaria</taxon>
        <taxon>Anthozoa</taxon>
        <taxon>Hexacorallia</taxon>
        <taxon>Scleractinia</taxon>
        <taxon>Fungiina</taxon>
        <taxon>Poritidae</taxon>
        <taxon>Porites</taxon>
    </lineage>
</organism>
<dbReference type="EMBL" id="CALNXI010000071">
    <property type="protein sequence ID" value="CAH3017770.1"/>
    <property type="molecule type" value="Genomic_DNA"/>
</dbReference>
<feature type="transmembrane region" description="Helical" evidence="11">
    <location>
        <begin position="172"/>
        <end position="192"/>
    </location>
</feature>
<feature type="transmembrane region" description="Helical" evidence="11">
    <location>
        <begin position="145"/>
        <end position="166"/>
    </location>
</feature>
<evidence type="ECO:0000256" key="10">
    <source>
        <dbReference type="RuleBase" id="RU000688"/>
    </source>
</evidence>
<keyword evidence="2" id="KW-1003">Cell membrane</keyword>
<evidence type="ECO:0000256" key="9">
    <source>
        <dbReference type="ARBA" id="ARBA00023224"/>
    </source>
</evidence>
<dbReference type="PROSITE" id="PS00237">
    <property type="entry name" value="G_PROTEIN_RECEP_F1_1"/>
    <property type="match status" value="1"/>
</dbReference>
<evidence type="ECO:0000259" key="12">
    <source>
        <dbReference type="PROSITE" id="PS50262"/>
    </source>
</evidence>
<dbReference type="PANTHER" id="PTHR24248">
    <property type="entry name" value="ADRENERGIC RECEPTOR-RELATED G-PROTEIN COUPLED RECEPTOR"/>
    <property type="match status" value="1"/>
</dbReference>
<name>A0ABN8LKV5_9CNID</name>
<evidence type="ECO:0000256" key="1">
    <source>
        <dbReference type="ARBA" id="ARBA00004651"/>
    </source>
</evidence>
<feature type="domain" description="G-protein coupled receptors family 1 profile" evidence="12">
    <location>
        <begin position="40"/>
        <end position="240"/>
    </location>
</feature>
<comment type="similarity">
    <text evidence="10">Belongs to the G-protein coupled receptor 1 family.</text>
</comment>
<dbReference type="InterPro" id="IPR017452">
    <property type="entry name" value="GPCR_Rhodpsn_7TM"/>
</dbReference>
<keyword evidence="5 10" id="KW-0297">G-protein coupled receptor</keyword>
<evidence type="ECO:0000256" key="3">
    <source>
        <dbReference type="ARBA" id="ARBA00022692"/>
    </source>
</evidence>
<dbReference type="PANTHER" id="PTHR24248:SF199">
    <property type="entry name" value="IP13425P-RELATED"/>
    <property type="match status" value="1"/>
</dbReference>
<evidence type="ECO:0000256" key="6">
    <source>
        <dbReference type="ARBA" id="ARBA00023136"/>
    </source>
</evidence>
<feature type="transmembrane region" description="Helical" evidence="11">
    <location>
        <begin position="105"/>
        <end position="124"/>
    </location>
</feature>
<dbReference type="PRINTS" id="PR00237">
    <property type="entry name" value="GPCRRHODOPSN"/>
</dbReference>
<dbReference type="PROSITE" id="PS50262">
    <property type="entry name" value="G_PROTEIN_RECEP_F1_2"/>
    <property type="match status" value="1"/>
</dbReference>
<keyword evidence="14" id="KW-1185">Reference proteome</keyword>
<dbReference type="Gene3D" id="1.20.1070.10">
    <property type="entry name" value="Rhodopsin 7-helix transmembrane proteins"/>
    <property type="match status" value="1"/>
</dbReference>
<keyword evidence="8 10" id="KW-0675">Receptor</keyword>
<proteinExistence type="inferred from homology"/>
<keyword evidence="4 11" id="KW-1133">Transmembrane helix</keyword>
<accession>A0ABN8LKV5</accession>
<dbReference type="Proteomes" id="UP001159427">
    <property type="component" value="Unassembled WGS sequence"/>
</dbReference>
<keyword evidence="3 10" id="KW-0812">Transmembrane</keyword>
<gene>
    <name evidence="13" type="ORF">PEVE_00039815</name>
</gene>
<evidence type="ECO:0000256" key="4">
    <source>
        <dbReference type="ARBA" id="ARBA00022989"/>
    </source>
</evidence>
<feature type="transmembrane region" description="Helical" evidence="11">
    <location>
        <begin position="20"/>
        <end position="50"/>
    </location>
</feature>
<protein>
    <recommendedName>
        <fullName evidence="12">G-protein coupled receptors family 1 profile domain-containing protein</fullName>
    </recommendedName>
</protein>
<comment type="caution">
    <text evidence="13">The sequence shown here is derived from an EMBL/GenBank/DDBJ whole genome shotgun (WGS) entry which is preliminary data.</text>
</comment>
<evidence type="ECO:0000313" key="13">
    <source>
        <dbReference type="EMBL" id="CAH3017770.1"/>
    </source>
</evidence>
<keyword evidence="6 11" id="KW-0472">Membrane</keyword>
<evidence type="ECO:0000256" key="7">
    <source>
        <dbReference type="ARBA" id="ARBA00023157"/>
    </source>
</evidence>
<dbReference type="InterPro" id="IPR000276">
    <property type="entry name" value="GPCR_Rhodpsn"/>
</dbReference>
<feature type="transmembrane region" description="Helical" evidence="11">
    <location>
        <begin position="62"/>
        <end position="85"/>
    </location>
</feature>
<dbReference type="CDD" id="cd00637">
    <property type="entry name" value="7tm_classA_rhodopsin-like"/>
    <property type="match status" value="1"/>
</dbReference>
<keyword evidence="7" id="KW-1015">Disulfide bond</keyword>
<evidence type="ECO:0000256" key="5">
    <source>
        <dbReference type="ARBA" id="ARBA00023040"/>
    </source>
</evidence>
<evidence type="ECO:0000256" key="8">
    <source>
        <dbReference type="ARBA" id="ARBA00023170"/>
    </source>
</evidence>
<keyword evidence="9 10" id="KW-0807">Transducer</keyword>
<sequence>MERAPDIFSTSPCLNSTVPFFLPYVTGGVSAFLCLITVPGNLLVVLAVFIDPNKDLRSPFMYFVANLAMADLLVGLVTDPLSAFYHMKNALGLLDYETLYIPSVHIPFFISCTASVLSLAALTVDRYLAISSPFRYRAKLNTMRAAMACGTVWTLSLSFPFAYLYIGFYHYAFLFANTAVALTFLVLLFAYIRIYKIFRRQVREWDKLHDSTEENRVKKCTMRWEQKITKTLLIISDVYLTEMNEPPWRHYARGMLPLSPIAKKSRESNCWPNKGDLSELKKDGDGEKYKKEKRKRGIVVNVKSHINIMQQENSPQTQNSRNAMLRRLADCFAYRQMTTKSRAKRHRVLGFHPRLYTIHENASELANDLDATFNSLNADGDLREFHTKTPTPTTKADNTLSTLKRCASFTSCCQTNDQTIAALHEDIKELWMRLETVEKDFAWARGSLLTISNKDETNKT</sequence>
<dbReference type="Pfam" id="PF00001">
    <property type="entry name" value="7tm_1"/>
    <property type="match status" value="1"/>
</dbReference>
<evidence type="ECO:0000256" key="2">
    <source>
        <dbReference type="ARBA" id="ARBA00022475"/>
    </source>
</evidence>